<keyword evidence="1" id="KW-1133">Transmembrane helix</keyword>
<dbReference type="AlphaFoldDB" id="A0A074LQA0"/>
<keyword evidence="1" id="KW-0472">Membrane</keyword>
<name>A0A074LQA0_9BACL</name>
<evidence type="ECO:0000256" key="1">
    <source>
        <dbReference type="SAM" id="Phobius"/>
    </source>
</evidence>
<protein>
    <submittedName>
        <fullName evidence="2">Uncharacterized protein</fullName>
    </submittedName>
</protein>
<dbReference type="RefSeq" id="WP_038091564.1">
    <property type="nucleotide sequence ID" value="NZ_JMIR01000029.1"/>
</dbReference>
<dbReference type="OrthoDB" id="2382410at2"/>
<reference evidence="2 3" key="1">
    <citation type="journal article" date="2013" name="Int. J. Syst. Evol. Microbiol.">
        <title>Tumebacillus flagellatus sp. nov., an alpha-amylase/pullulanase-producing bacterium isolated from cassava wastewater.</title>
        <authorList>
            <person name="Wang Q."/>
            <person name="Xie N."/>
            <person name="Qin Y."/>
            <person name="Shen N."/>
            <person name="Zhu J."/>
            <person name="Mi H."/>
            <person name="Huang R."/>
        </authorList>
    </citation>
    <scope>NUCLEOTIDE SEQUENCE [LARGE SCALE GENOMIC DNA]</scope>
    <source>
        <strain evidence="2 3">GST4</strain>
    </source>
</reference>
<proteinExistence type="predicted"/>
<evidence type="ECO:0000313" key="3">
    <source>
        <dbReference type="Proteomes" id="UP000027931"/>
    </source>
</evidence>
<feature type="transmembrane region" description="Helical" evidence="1">
    <location>
        <begin position="36"/>
        <end position="55"/>
    </location>
</feature>
<dbReference type="EMBL" id="JMIR01000029">
    <property type="protein sequence ID" value="KEO82018.1"/>
    <property type="molecule type" value="Genomic_DNA"/>
</dbReference>
<evidence type="ECO:0000313" key="2">
    <source>
        <dbReference type="EMBL" id="KEO82018.1"/>
    </source>
</evidence>
<keyword evidence="1" id="KW-0812">Transmembrane</keyword>
<keyword evidence="3" id="KW-1185">Reference proteome</keyword>
<organism evidence="2 3">
    <name type="scientific">Tumebacillus flagellatus</name>
    <dbReference type="NCBI Taxonomy" id="1157490"/>
    <lineage>
        <taxon>Bacteria</taxon>
        <taxon>Bacillati</taxon>
        <taxon>Bacillota</taxon>
        <taxon>Bacilli</taxon>
        <taxon>Bacillales</taxon>
        <taxon>Alicyclobacillaceae</taxon>
        <taxon>Tumebacillus</taxon>
    </lineage>
</organism>
<comment type="caution">
    <text evidence="2">The sequence shown here is derived from an EMBL/GenBank/DDBJ whole genome shotgun (WGS) entry which is preliminary data.</text>
</comment>
<sequence>MQWMSLFLQMLVPLWIAVYTFNFGRWMRKRDHRSGAWGAFLFAALALGISGWMLVRNST</sequence>
<gene>
    <name evidence="2" type="ORF">EL26_17775</name>
</gene>
<accession>A0A074LQA0</accession>
<dbReference type="Proteomes" id="UP000027931">
    <property type="component" value="Unassembled WGS sequence"/>
</dbReference>
<feature type="transmembrane region" description="Helical" evidence="1">
    <location>
        <begin position="6"/>
        <end position="24"/>
    </location>
</feature>
<dbReference type="STRING" id="1157490.EL26_17775"/>